<keyword evidence="1" id="KW-0413">Isomerase</keyword>
<dbReference type="Proteomes" id="UP000313988">
    <property type="component" value="Unassembled WGS sequence"/>
</dbReference>
<proteinExistence type="predicted"/>
<comment type="caution">
    <text evidence="2">The sequence shown here is derived from an EMBL/GenBank/DDBJ whole genome shotgun (WGS) entry which is preliminary data.</text>
</comment>
<evidence type="ECO:0000313" key="1">
    <source>
        <dbReference type="EMBL" id="MBB6015017.1"/>
    </source>
</evidence>
<dbReference type="AlphaFoldDB" id="A0A5C4Y7K2"/>
<evidence type="ECO:0000313" key="2">
    <source>
        <dbReference type="EMBL" id="TNM71001.1"/>
    </source>
</evidence>
<organism evidence="2 3">
    <name type="scientific">Deinococcus radiopugnans ATCC 19172</name>
    <dbReference type="NCBI Taxonomy" id="585398"/>
    <lineage>
        <taxon>Bacteria</taxon>
        <taxon>Thermotogati</taxon>
        <taxon>Deinococcota</taxon>
        <taxon>Deinococci</taxon>
        <taxon>Deinococcales</taxon>
        <taxon>Deinococcaceae</taxon>
        <taxon>Deinococcus</taxon>
    </lineage>
</organism>
<reference evidence="1 4" key="2">
    <citation type="submission" date="2020-08" db="EMBL/GenBank/DDBJ databases">
        <title>Genomic Encyclopedia of Type Strains, Phase IV (KMG-IV): sequencing the most valuable type-strain genomes for metagenomic binning, comparative biology and taxonomic classification.</title>
        <authorList>
            <person name="Goeker M."/>
        </authorList>
    </citation>
    <scope>NUCLEOTIDE SEQUENCE [LARGE SCALE GENOMIC DNA]</scope>
    <source>
        <strain evidence="1 4">DSM 12027</strain>
    </source>
</reference>
<keyword evidence="4" id="KW-1185">Reference proteome</keyword>
<name>A0A5C4Y7K2_9DEIO</name>
<gene>
    <name evidence="2" type="ORF">FHR04_11055</name>
    <name evidence="1" type="ORF">HNQ04_000241</name>
</gene>
<dbReference type="EMBL" id="VDMO01000010">
    <property type="protein sequence ID" value="TNM71001.1"/>
    <property type="molecule type" value="Genomic_DNA"/>
</dbReference>
<dbReference type="EMBL" id="JACHEW010000001">
    <property type="protein sequence ID" value="MBB6015017.1"/>
    <property type="molecule type" value="Genomic_DNA"/>
</dbReference>
<sequence>MSHDYGITHLGEEAKTRIKTERDQAITDKLNEICDAVGGEDPETKELRKEAARRTAERAYLDELNSEFEPLIRG</sequence>
<evidence type="ECO:0000313" key="4">
    <source>
        <dbReference type="Proteomes" id="UP000629870"/>
    </source>
</evidence>
<accession>A0A5C4Y7K2</accession>
<reference evidence="2 3" key="1">
    <citation type="submission" date="2019-06" db="EMBL/GenBank/DDBJ databases">
        <title>Genome sequence of Deinococcus radiopugnans ATCC 19172.</title>
        <authorList>
            <person name="Maclea K.S."/>
            <person name="Maynard C.R."/>
        </authorList>
    </citation>
    <scope>NUCLEOTIDE SEQUENCE [LARGE SCALE GENOMIC DNA]</scope>
    <source>
        <strain evidence="2 3">ATCC 19172</strain>
    </source>
</reference>
<dbReference type="RefSeq" id="WP_139403302.1">
    <property type="nucleotide sequence ID" value="NZ_JACHEW010000001.1"/>
</dbReference>
<evidence type="ECO:0000313" key="3">
    <source>
        <dbReference type="Proteomes" id="UP000313988"/>
    </source>
</evidence>
<dbReference type="GO" id="GO:0016853">
    <property type="term" value="F:isomerase activity"/>
    <property type="evidence" value="ECO:0007669"/>
    <property type="project" value="UniProtKB-KW"/>
</dbReference>
<protein>
    <submittedName>
        <fullName evidence="1">Ribose 5-phosphate isomerase</fullName>
    </submittedName>
</protein>
<dbReference type="Proteomes" id="UP000629870">
    <property type="component" value="Unassembled WGS sequence"/>
</dbReference>